<evidence type="ECO:0000256" key="1">
    <source>
        <dbReference type="ARBA" id="ARBA00023125"/>
    </source>
</evidence>
<dbReference type="SUPFAM" id="SSF47413">
    <property type="entry name" value="lambda repressor-like DNA-binding domains"/>
    <property type="match status" value="1"/>
</dbReference>
<dbReference type="InterPro" id="IPR001387">
    <property type="entry name" value="Cro/C1-type_HTH"/>
</dbReference>
<dbReference type="PROSITE" id="PS50943">
    <property type="entry name" value="HTH_CROC1"/>
    <property type="match status" value="1"/>
</dbReference>
<dbReference type="EMBL" id="CP011376">
    <property type="protein sequence ID" value="AKG07171.1"/>
    <property type="molecule type" value="Genomic_DNA"/>
</dbReference>
<dbReference type="AlphaFoldDB" id="A0AAC8PUV8"/>
<proteinExistence type="predicted"/>
<evidence type="ECO:0000259" key="2">
    <source>
        <dbReference type="PROSITE" id="PS50943"/>
    </source>
</evidence>
<protein>
    <submittedName>
        <fullName evidence="3">XRE family transcriptional regulator</fullName>
    </submittedName>
</protein>
<evidence type="ECO:0000313" key="3">
    <source>
        <dbReference type="EMBL" id="AKG07171.1"/>
    </source>
</evidence>
<evidence type="ECO:0000313" key="4">
    <source>
        <dbReference type="Proteomes" id="UP000077465"/>
    </source>
</evidence>
<organism evidence="3 4">
    <name type="scientific">Moraxella bovoculi</name>
    <dbReference type="NCBI Taxonomy" id="386891"/>
    <lineage>
        <taxon>Bacteria</taxon>
        <taxon>Pseudomonadati</taxon>
        <taxon>Pseudomonadota</taxon>
        <taxon>Gammaproteobacteria</taxon>
        <taxon>Moraxellales</taxon>
        <taxon>Moraxellaceae</taxon>
        <taxon>Moraxella</taxon>
    </lineage>
</organism>
<dbReference type="InterPro" id="IPR010982">
    <property type="entry name" value="Lambda_DNA-bd_dom_sf"/>
</dbReference>
<dbReference type="RefSeq" id="WP_046697120.1">
    <property type="nucleotide sequence ID" value="NZ_CP011376.1"/>
</dbReference>
<dbReference type="Gene3D" id="1.10.260.40">
    <property type="entry name" value="lambda repressor-like DNA-binding domains"/>
    <property type="match status" value="1"/>
</dbReference>
<dbReference type="CDD" id="cd00093">
    <property type="entry name" value="HTH_XRE"/>
    <property type="match status" value="1"/>
</dbReference>
<keyword evidence="1" id="KW-0238">DNA-binding</keyword>
<feature type="domain" description="HTH cro/C1-type" evidence="2">
    <location>
        <begin position="20"/>
        <end position="65"/>
    </location>
</feature>
<sequence>MAMHNPAHPGMILKEYTSIMTITEMASRLGVTRVNLSRILNGKQGISAEMSVRLGILLGNAPDFWFRLQNQYDIWQAQNNSQFDYSKIQPITMPMMV</sequence>
<dbReference type="PANTHER" id="PTHR36924">
    <property type="entry name" value="ANTITOXIN HIGA-1"/>
    <property type="match status" value="1"/>
</dbReference>
<dbReference type="Pfam" id="PF01381">
    <property type="entry name" value="HTH_3"/>
    <property type="match status" value="1"/>
</dbReference>
<dbReference type="InterPro" id="IPR013430">
    <property type="entry name" value="Toxin_antidote_HigA"/>
</dbReference>
<dbReference type="GO" id="GO:0003677">
    <property type="term" value="F:DNA binding"/>
    <property type="evidence" value="ECO:0007669"/>
    <property type="project" value="UniProtKB-KW"/>
</dbReference>
<accession>A0AAC8PUV8</accession>
<name>A0AAC8PUV8_9GAMM</name>
<dbReference type="Proteomes" id="UP000077465">
    <property type="component" value="Chromosome"/>
</dbReference>
<gene>
    <name evidence="3" type="ORF">AAX06_02175</name>
</gene>
<reference evidence="3 4" key="1">
    <citation type="submission" date="2015-05" db="EMBL/GenBank/DDBJ databases">
        <authorList>
            <person name="Dickey A."/>
            <person name="Clawson M."/>
            <person name="Bono J."/>
            <person name="Loy J.D."/>
        </authorList>
    </citation>
    <scope>NUCLEOTIDE SEQUENCE [LARGE SCALE GENOMIC DNA]</scope>
    <source>
        <strain evidence="3 4">22581</strain>
    </source>
</reference>
<dbReference type="PANTHER" id="PTHR36924:SF1">
    <property type="entry name" value="ANTITOXIN HIGA-1"/>
    <property type="match status" value="1"/>
</dbReference>
<dbReference type="NCBIfam" id="TIGR02607">
    <property type="entry name" value="antidote_HigA"/>
    <property type="match status" value="1"/>
</dbReference>